<evidence type="ECO:0000313" key="3">
    <source>
        <dbReference type="EMBL" id="RCX03396.1"/>
    </source>
</evidence>
<dbReference type="EMBL" id="QPJQ01000013">
    <property type="protein sequence ID" value="RCX03396.1"/>
    <property type="molecule type" value="Genomic_DNA"/>
</dbReference>
<proteinExistence type="predicted"/>
<accession>A0A369A4W8</accession>
<dbReference type="Proteomes" id="UP000253506">
    <property type="component" value="Unassembled WGS sequence"/>
</dbReference>
<evidence type="ECO:0000313" key="4">
    <source>
        <dbReference type="Proteomes" id="UP000253506"/>
    </source>
</evidence>
<dbReference type="AlphaFoldDB" id="A0A369A4W8"/>
<name>A0A369A4W8_9GAMM</name>
<evidence type="ECO:0000256" key="2">
    <source>
        <dbReference type="SAM" id="Phobius"/>
    </source>
</evidence>
<keyword evidence="2" id="KW-1133">Transmembrane helix</keyword>
<feature type="region of interest" description="Disordered" evidence="1">
    <location>
        <begin position="163"/>
        <end position="203"/>
    </location>
</feature>
<protein>
    <submittedName>
        <fullName evidence="3">Uncharacterized protein</fullName>
    </submittedName>
</protein>
<keyword evidence="2" id="KW-0472">Membrane</keyword>
<sequence length="203" mass="23003">MWLITKKILNVIDLMVGHTVSFFMSLFIIFFTVILCFVSFYFFFYLPFDGNLSLNELDNLELLGFFLFVIVLRRFFVRSGSVGESFSEIVTRYVVISAGAAAFFLTVSCLLLVLASKKEQLSVSDFQKNDIYLVFFVVYLVALYALTPLPKLGWVSKDAKKHDSAKVQETEPASADSTEDKTDFFTDSTGNTRADSMNTDNKQ</sequence>
<comment type="caution">
    <text evidence="3">The sequence shown here is derived from an EMBL/GenBank/DDBJ whole genome shotgun (WGS) entry which is preliminary data.</text>
</comment>
<feature type="transmembrane region" description="Helical" evidence="2">
    <location>
        <begin position="131"/>
        <end position="149"/>
    </location>
</feature>
<feature type="compositionally biased region" description="Polar residues" evidence="1">
    <location>
        <begin position="185"/>
        <end position="203"/>
    </location>
</feature>
<keyword evidence="2" id="KW-0812">Transmembrane</keyword>
<reference evidence="3 4" key="1">
    <citation type="submission" date="2018-07" db="EMBL/GenBank/DDBJ databases">
        <title>Genomic Encyclopedia of Type Strains, Phase III (KMG-III): the genomes of soil and plant-associated and newly described type strains.</title>
        <authorList>
            <person name="Whitman W."/>
        </authorList>
    </citation>
    <scope>NUCLEOTIDE SEQUENCE [LARGE SCALE GENOMIC DNA]</scope>
    <source>
        <strain evidence="3 4">CECT 7731</strain>
    </source>
</reference>
<evidence type="ECO:0000256" key="1">
    <source>
        <dbReference type="SAM" id="MobiDB-lite"/>
    </source>
</evidence>
<gene>
    <name evidence="3" type="ORF">DFP77_11316</name>
</gene>
<feature type="transmembrane region" description="Helical" evidence="2">
    <location>
        <begin position="60"/>
        <end position="77"/>
    </location>
</feature>
<organism evidence="3 4">
    <name type="scientific">Marinomonas foliarum</name>
    <dbReference type="NCBI Taxonomy" id="491950"/>
    <lineage>
        <taxon>Bacteria</taxon>
        <taxon>Pseudomonadati</taxon>
        <taxon>Pseudomonadota</taxon>
        <taxon>Gammaproteobacteria</taxon>
        <taxon>Oceanospirillales</taxon>
        <taxon>Oceanospirillaceae</taxon>
        <taxon>Marinomonas</taxon>
    </lineage>
</organism>
<feature type="transmembrane region" description="Helical" evidence="2">
    <location>
        <begin position="89"/>
        <end position="115"/>
    </location>
</feature>
<feature type="transmembrane region" description="Helical" evidence="2">
    <location>
        <begin position="20"/>
        <end position="48"/>
    </location>
</feature>